<proteinExistence type="predicted"/>
<keyword evidence="3" id="KW-1185">Reference proteome</keyword>
<dbReference type="EMBL" id="CP136864">
    <property type="protein sequence ID" value="WOJ94253.1"/>
    <property type="molecule type" value="Genomic_DNA"/>
</dbReference>
<dbReference type="SUPFAM" id="SSF160191">
    <property type="entry name" value="YcgL-like"/>
    <property type="match status" value="1"/>
</dbReference>
<dbReference type="Proteomes" id="UP001626537">
    <property type="component" value="Chromosome"/>
</dbReference>
<dbReference type="PROSITE" id="PS51648">
    <property type="entry name" value="YCGL"/>
    <property type="match status" value="1"/>
</dbReference>
<name>A0ABZ0I671_9GAMM</name>
<dbReference type="Pfam" id="PF05166">
    <property type="entry name" value="YcgL"/>
    <property type="match status" value="1"/>
</dbReference>
<evidence type="ECO:0000313" key="2">
    <source>
        <dbReference type="EMBL" id="WOJ94253.1"/>
    </source>
</evidence>
<feature type="domain" description="YcgL" evidence="1">
    <location>
        <begin position="1"/>
        <end position="74"/>
    </location>
</feature>
<evidence type="ECO:0000259" key="1">
    <source>
        <dbReference type="PROSITE" id="PS51648"/>
    </source>
</evidence>
<protein>
    <submittedName>
        <fullName evidence="2">YcgL domain-containing protein</fullName>
    </submittedName>
</protein>
<dbReference type="RefSeq" id="WP_407348887.1">
    <property type="nucleotide sequence ID" value="NZ_CP136864.1"/>
</dbReference>
<dbReference type="PANTHER" id="PTHR38109">
    <property type="entry name" value="PROTEIN YCGL"/>
    <property type="match status" value="1"/>
</dbReference>
<dbReference type="PANTHER" id="PTHR38109:SF1">
    <property type="entry name" value="PROTEIN YCGL"/>
    <property type="match status" value="1"/>
</dbReference>
<dbReference type="Gene3D" id="3.10.510.20">
    <property type="entry name" value="YcgL domain"/>
    <property type="match status" value="1"/>
</dbReference>
<reference evidence="2 3" key="1">
    <citation type="submission" date="2023-10" db="EMBL/GenBank/DDBJ databases">
        <title>Two novel species belonging to the OM43/NOR5 clade.</title>
        <authorList>
            <person name="Park M."/>
        </authorList>
    </citation>
    <scope>NUCLEOTIDE SEQUENCE [LARGE SCALE GENOMIC DNA]</scope>
    <source>
        <strain evidence="2 3">IMCC43200</strain>
    </source>
</reference>
<accession>A0ABZ0I671</accession>
<organism evidence="2 3">
    <name type="scientific">Congregibacter variabilis</name>
    <dbReference type="NCBI Taxonomy" id="3081200"/>
    <lineage>
        <taxon>Bacteria</taxon>
        <taxon>Pseudomonadati</taxon>
        <taxon>Pseudomonadota</taxon>
        <taxon>Gammaproteobacteria</taxon>
        <taxon>Cellvibrionales</taxon>
        <taxon>Halieaceae</taxon>
        <taxon>Congregibacter</taxon>
    </lineage>
</organism>
<dbReference type="InterPro" id="IPR038068">
    <property type="entry name" value="YcgL-like_sf"/>
</dbReference>
<gene>
    <name evidence="2" type="ORF">R0135_03575</name>
</gene>
<dbReference type="InterPro" id="IPR027354">
    <property type="entry name" value="YcgL_dom"/>
</dbReference>
<sequence>MYLYVKREEGLSRVPESLLSVFGSPESALVMVLEPHRKLAMADAATVLDDLESKGFYVQMPPASFSESLLSTLTIED</sequence>
<evidence type="ECO:0000313" key="3">
    <source>
        <dbReference type="Proteomes" id="UP001626537"/>
    </source>
</evidence>